<keyword evidence="6 7" id="KW-0472">Membrane</keyword>
<sequence>MTTLYRQPALYKQPALPVKLWHWLAHPPTDAPAAALLIRLMAGGVFLWEGILKFVLPNQGVGRFTKIGIPFPELSADFVGLLEISGGVLLLLGLFTRFISLPFIVEMIVAILSTKITIFLGVSPLPLPPVPPQTGFWAVLHEVRSEYAQLLTVTFLLIAGPGPWSVDALRARRRDRGTTKATDVAKVPAGVR</sequence>
<gene>
    <name evidence="8" type="ORF">QXL92_03145</name>
</gene>
<evidence type="ECO:0000256" key="6">
    <source>
        <dbReference type="ARBA" id="ARBA00023136"/>
    </source>
</evidence>
<evidence type="ECO:0000256" key="1">
    <source>
        <dbReference type="ARBA" id="ARBA00004651"/>
    </source>
</evidence>
<comment type="caution">
    <text evidence="8">The sequence shown here is derived from an EMBL/GenBank/DDBJ whole genome shotgun (WGS) entry which is preliminary data.</text>
</comment>
<dbReference type="EMBL" id="JAUFSA010000001">
    <property type="protein sequence ID" value="MDP7733750.1"/>
    <property type="molecule type" value="Genomic_DNA"/>
</dbReference>
<dbReference type="PANTHER" id="PTHR33452">
    <property type="entry name" value="OXIDOREDUCTASE CATD-RELATED"/>
    <property type="match status" value="1"/>
</dbReference>
<evidence type="ECO:0000256" key="4">
    <source>
        <dbReference type="ARBA" id="ARBA00022692"/>
    </source>
</evidence>
<organism evidence="8 9">
    <name type="scientific">Mycobacterium paragordonae</name>
    <dbReference type="NCBI Taxonomy" id="1389713"/>
    <lineage>
        <taxon>Bacteria</taxon>
        <taxon>Bacillati</taxon>
        <taxon>Actinomycetota</taxon>
        <taxon>Actinomycetes</taxon>
        <taxon>Mycobacteriales</taxon>
        <taxon>Mycobacteriaceae</taxon>
        <taxon>Mycobacterium</taxon>
    </lineage>
</organism>
<protein>
    <submittedName>
        <fullName evidence="8">DoxX family protein</fullName>
    </submittedName>
</protein>
<dbReference type="Pfam" id="PF07681">
    <property type="entry name" value="DoxX"/>
    <property type="match status" value="1"/>
</dbReference>
<dbReference type="RefSeq" id="WP_232004183.1">
    <property type="nucleotide sequence ID" value="NZ_JAUFSA010000001.1"/>
</dbReference>
<evidence type="ECO:0000256" key="3">
    <source>
        <dbReference type="ARBA" id="ARBA00022475"/>
    </source>
</evidence>
<dbReference type="InterPro" id="IPR051907">
    <property type="entry name" value="DoxX-like_oxidoreductase"/>
</dbReference>
<keyword evidence="4 7" id="KW-0812">Transmembrane</keyword>
<keyword evidence="5 7" id="KW-1133">Transmembrane helix</keyword>
<evidence type="ECO:0000256" key="7">
    <source>
        <dbReference type="SAM" id="Phobius"/>
    </source>
</evidence>
<keyword evidence="3" id="KW-1003">Cell membrane</keyword>
<feature type="transmembrane region" description="Helical" evidence="7">
    <location>
        <begin position="107"/>
        <end position="127"/>
    </location>
</feature>
<evidence type="ECO:0000256" key="5">
    <source>
        <dbReference type="ARBA" id="ARBA00022989"/>
    </source>
</evidence>
<comment type="subcellular location">
    <subcellularLocation>
        <location evidence="1">Cell membrane</location>
        <topology evidence="1">Multi-pass membrane protein</topology>
    </subcellularLocation>
</comment>
<accession>A0AAJ1RZQ4</accession>
<dbReference type="Proteomes" id="UP001229081">
    <property type="component" value="Unassembled WGS sequence"/>
</dbReference>
<evidence type="ECO:0000313" key="9">
    <source>
        <dbReference type="Proteomes" id="UP001229081"/>
    </source>
</evidence>
<dbReference type="GO" id="GO:0005886">
    <property type="term" value="C:plasma membrane"/>
    <property type="evidence" value="ECO:0007669"/>
    <property type="project" value="UniProtKB-SubCell"/>
</dbReference>
<evidence type="ECO:0000256" key="2">
    <source>
        <dbReference type="ARBA" id="ARBA00006679"/>
    </source>
</evidence>
<dbReference type="InterPro" id="IPR032808">
    <property type="entry name" value="DoxX"/>
</dbReference>
<feature type="transmembrane region" description="Helical" evidence="7">
    <location>
        <begin position="147"/>
        <end position="166"/>
    </location>
</feature>
<proteinExistence type="inferred from homology"/>
<comment type="similarity">
    <text evidence="2">Belongs to the DoxX family.</text>
</comment>
<name>A0AAJ1RZQ4_9MYCO</name>
<reference evidence="8" key="1">
    <citation type="submission" date="2023-06" db="EMBL/GenBank/DDBJ databases">
        <title>Identification of two novel mycobacterium reveal diversities and complexities of Mycobacterium gordonae clade.</title>
        <authorList>
            <person name="Matsumoto Y."/>
            <person name="Nakamura S."/>
            <person name="Motooka D."/>
            <person name="Fukushima K."/>
        </authorList>
    </citation>
    <scope>NUCLEOTIDE SEQUENCE</scope>
    <source>
        <strain evidence="8">TY812</strain>
    </source>
</reference>
<feature type="transmembrane region" description="Helical" evidence="7">
    <location>
        <begin position="76"/>
        <end position="95"/>
    </location>
</feature>
<dbReference type="PANTHER" id="PTHR33452:SF1">
    <property type="entry name" value="INNER MEMBRANE PROTEIN YPHA-RELATED"/>
    <property type="match status" value="1"/>
</dbReference>
<evidence type="ECO:0000313" key="8">
    <source>
        <dbReference type="EMBL" id="MDP7733750.1"/>
    </source>
</evidence>
<dbReference type="AlphaFoldDB" id="A0AAJ1RZQ4"/>